<accession>A0A067TMN7</accession>
<dbReference type="PANTHER" id="PTHR28041:SF1">
    <property type="entry name" value="LARGE RIBOSOMAL SUBUNIT PROTEIN ML59"/>
    <property type="match status" value="1"/>
</dbReference>
<dbReference type="EMBL" id="KL142372">
    <property type="protein sequence ID" value="KDR80233.1"/>
    <property type="molecule type" value="Genomic_DNA"/>
</dbReference>
<dbReference type="InterPro" id="IPR040922">
    <property type="entry name" value="Ribosomal_mL59_dom"/>
</dbReference>
<dbReference type="GO" id="GO:0005762">
    <property type="term" value="C:mitochondrial large ribosomal subunit"/>
    <property type="evidence" value="ECO:0007669"/>
    <property type="project" value="InterPro"/>
</dbReference>
<sequence length="332" mass="38013">MGTPFQRTAVNAVKRFRTKELAGLMSHLRIFGPLPEPPAQKNKNAKPSIVLPNPFLPKKNPKTGRWRPPKYSLRRQAELVKMAQATGTLNSLPPGPKKFATELRMERVKASLPPADLVNLTTPASATNPAKKRKSTATVLQELEIKLATMKGEEAVLKEDLKRITAEYDLGELTTFEGRTGEGKEAEDQRLKQYIDQVGRRQQKERNEADLSKLEKAIESTQARALSVRGRNMRKREKQKSKIAWHKQVVWAGEGAPKKVPGTGLGTRLYTGKRRMFKGHLWERKRARKVRRHTILMRDMPARIARYKNYYKKRRPNPLKPSRYTKPPKLPY</sequence>
<dbReference type="HOGENOM" id="CLU_836900_0_0_1"/>
<dbReference type="PANTHER" id="PTHR28041">
    <property type="entry name" value="54S RIBOSOMAL PROTEIN L25, MITOCHONDRIAL"/>
    <property type="match status" value="1"/>
</dbReference>
<dbReference type="AlphaFoldDB" id="A0A067TMN7"/>
<feature type="region of interest" description="Disordered" evidence="1">
    <location>
        <begin position="309"/>
        <end position="332"/>
    </location>
</feature>
<feature type="region of interest" description="Disordered" evidence="1">
    <location>
        <begin position="35"/>
        <end position="68"/>
    </location>
</feature>
<dbReference type="Proteomes" id="UP000027222">
    <property type="component" value="Unassembled WGS sequence"/>
</dbReference>
<dbReference type="OrthoDB" id="18529at2759"/>
<dbReference type="GO" id="GO:0003735">
    <property type="term" value="F:structural constituent of ribosome"/>
    <property type="evidence" value="ECO:0007669"/>
    <property type="project" value="InterPro"/>
</dbReference>
<evidence type="ECO:0000259" key="2">
    <source>
        <dbReference type="Pfam" id="PF18126"/>
    </source>
</evidence>
<dbReference type="STRING" id="685588.A0A067TMN7"/>
<proteinExistence type="predicted"/>
<keyword evidence="4" id="KW-1185">Reference proteome</keyword>
<organism evidence="3 4">
    <name type="scientific">Galerina marginata (strain CBS 339.88)</name>
    <dbReference type="NCBI Taxonomy" id="685588"/>
    <lineage>
        <taxon>Eukaryota</taxon>
        <taxon>Fungi</taxon>
        <taxon>Dikarya</taxon>
        <taxon>Basidiomycota</taxon>
        <taxon>Agaricomycotina</taxon>
        <taxon>Agaricomycetes</taxon>
        <taxon>Agaricomycetidae</taxon>
        <taxon>Agaricales</taxon>
        <taxon>Agaricineae</taxon>
        <taxon>Strophariaceae</taxon>
        <taxon>Galerina</taxon>
    </lineage>
</organism>
<feature type="domain" description="Large ribosomal subunit protein mL59" evidence="2">
    <location>
        <begin position="36"/>
        <end position="309"/>
    </location>
</feature>
<evidence type="ECO:0000313" key="3">
    <source>
        <dbReference type="EMBL" id="KDR80233.1"/>
    </source>
</evidence>
<reference evidence="4" key="1">
    <citation type="journal article" date="2014" name="Proc. Natl. Acad. Sci. U.S.A.">
        <title>Extensive sampling of basidiomycete genomes demonstrates inadequacy of the white-rot/brown-rot paradigm for wood decay fungi.</title>
        <authorList>
            <person name="Riley R."/>
            <person name="Salamov A.A."/>
            <person name="Brown D.W."/>
            <person name="Nagy L.G."/>
            <person name="Floudas D."/>
            <person name="Held B.W."/>
            <person name="Levasseur A."/>
            <person name="Lombard V."/>
            <person name="Morin E."/>
            <person name="Otillar R."/>
            <person name="Lindquist E.A."/>
            <person name="Sun H."/>
            <person name="LaButti K.M."/>
            <person name="Schmutz J."/>
            <person name="Jabbour D."/>
            <person name="Luo H."/>
            <person name="Baker S.E."/>
            <person name="Pisabarro A.G."/>
            <person name="Walton J.D."/>
            <person name="Blanchette R.A."/>
            <person name="Henrissat B."/>
            <person name="Martin F."/>
            <person name="Cullen D."/>
            <person name="Hibbett D.S."/>
            <person name="Grigoriev I.V."/>
        </authorList>
    </citation>
    <scope>NUCLEOTIDE SEQUENCE [LARGE SCALE GENOMIC DNA]</scope>
    <source>
        <strain evidence="4">CBS 339.88</strain>
    </source>
</reference>
<dbReference type="InterPro" id="IPR037507">
    <property type="entry name" value="Ribosomal_mL59"/>
</dbReference>
<feature type="compositionally biased region" description="Basic residues" evidence="1">
    <location>
        <begin position="59"/>
        <end position="68"/>
    </location>
</feature>
<name>A0A067TMN7_GALM3</name>
<dbReference type="Pfam" id="PF18126">
    <property type="entry name" value="Mitoc_mL59"/>
    <property type="match status" value="1"/>
</dbReference>
<gene>
    <name evidence="3" type="ORF">GALMADRAFT_242528</name>
</gene>
<evidence type="ECO:0000313" key="4">
    <source>
        <dbReference type="Proteomes" id="UP000027222"/>
    </source>
</evidence>
<protein>
    <recommendedName>
        <fullName evidence="2">Large ribosomal subunit protein mL59 domain-containing protein</fullName>
    </recommendedName>
</protein>
<evidence type="ECO:0000256" key="1">
    <source>
        <dbReference type="SAM" id="MobiDB-lite"/>
    </source>
</evidence>